<evidence type="ECO:0000313" key="1">
    <source>
        <dbReference type="EMBL" id="DAD85543.1"/>
    </source>
</evidence>
<sequence>MKNIDKMKQNIVKQIENMSVEKFEKFASVLDGSTDMPKGLIDTSVLFDCVKCQKTYSCSGEDDDFEQCSNRFREYALREEK</sequence>
<accession>A0A8S5MTY9</accession>
<keyword evidence="1" id="KW-0863">Zinc-finger</keyword>
<dbReference type="GO" id="GO:0008270">
    <property type="term" value="F:zinc ion binding"/>
    <property type="evidence" value="ECO:0007669"/>
    <property type="project" value="UniProtKB-KW"/>
</dbReference>
<proteinExistence type="predicted"/>
<organism evidence="1">
    <name type="scientific">Siphoviridae sp. ct0Xn2</name>
    <dbReference type="NCBI Taxonomy" id="2826267"/>
    <lineage>
        <taxon>Viruses</taxon>
        <taxon>Duplodnaviria</taxon>
        <taxon>Heunggongvirae</taxon>
        <taxon>Uroviricota</taxon>
        <taxon>Caudoviricetes</taxon>
    </lineage>
</organism>
<dbReference type="EMBL" id="BK014984">
    <property type="protein sequence ID" value="DAD85543.1"/>
    <property type="molecule type" value="Genomic_DNA"/>
</dbReference>
<name>A0A8S5MTY9_9CAUD</name>
<reference evidence="1" key="1">
    <citation type="journal article" date="2021" name="Proc. Natl. Acad. Sci. U.S.A.">
        <title>A Catalog of Tens of Thousands of Viruses from Human Metagenomes Reveals Hidden Associations with Chronic Diseases.</title>
        <authorList>
            <person name="Tisza M.J."/>
            <person name="Buck C.B."/>
        </authorList>
    </citation>
    <scope>NUCLEOTIDE SEQUENCE</scope>
    <source>
        <strain evidence="1">Ct0Xn2</strain>
    </source>
</reference>
<keyword evidence="1" id="KW-0479">Metal-binding</keyword>
<protein>
    <submittedName>
        <fullName evidence="1">RING finger and CHY zinc-binding protein, Metal-binding, Nucleus, Zinc-finger</fullName>
    </submittedName>
</protein>
<keyword evidence="1" id="KW-0862">Zinc</keyword>